<evidence type="ECO:0000256" key="2">
    <source>
        <dbReference type="ARBA" id="ARBA00004463"/>
    </source>
</evidence>
<comment type="function">
    <text evidence="9">Involved in the biogenesis of cilia. Required for the recruitment of PLK1 to centrosomes and S phase progression.</text>
</comment>
<dbReference type="GO" id="GO:0031514">
    <property type="term" value="C:motile cilium"/>
    <property type="evidence" value="ECO:0007669"/>
    <property type="project" value="TreeGrafter"/>
</dbReference>
<sequence length="170" mass="18618">PIVFALPAVRESLERRGVLAATRARLRAEVFTSLAEPETARPPLPHENLLLNELIHEYLSYNQYNYTAGVLVTEAGQPDTRLERDFLARELHVLEEPSARSVPLLYGMLAHFMSRGAGVNASQSVPMPGGSRGLQRAPSPSRVPQKIATAGDTGVEEPAMTQFVVRGGYR</sequence>
<dbReference type="Ensembl" id="ENSPMAT00000000996.1">
    <property type="protein sequence ID" value="ENSPMAP00000000992.1"/>
    <property type="gene ID" value="ENSPMAG00000000904.1"/>
</dbReference>
<evidence type="ECO:0000256" key="13">
    <source>
        <dbReference type="SAM" id="MobiDB-lite"/>
    </source>
</evidence>
<dbReference type="PROSITE" id="PS50896">
    <property type="entry name" value="LISH"/>
    <property type="match status" value="1"/>
</dbReference>
<protein>
    <recommendedName>
        <fullName evidence="10">Centrosomal protein 20</fullName>
    </recommendedName>
    <alternativeName>
        <fullName evidence="11">FGFR1OP N-terminal-like protein</fullName>
    </alternativeName>
    <alternativeName>
        <fullName evidence="12">LisH domain-containing protein FOPNL</fullName>
    </alternativeName>
</protein>
<dbReference type="GO" id="GO:0036064">
    <property type="term" value="C:ciliary basal body"/>
    <property type="evidence" value="ECO:0007669"/>
    <property type="project" value="TreeGrafter"/>
</dbReference>
<evidence type="ECO:0000259" key="14">
    <source>
        <dbReference type="Pfam" id="PF09398"/>
    </source>
</evidence>
<evidence type="ECO:0000256" key="10">
    <source>
        <dbReference type="ARBA" id="ARBA00070736"/>
    </source>
</evidence>
<proteinExistence type="inferred from homology"/>
<keyword evidence="6" id="KW-0970">Cilium biogenesis/degradation</keyword>
<evidence type="ECO:0000313" key="15">
    <source>
        <dbReference type="Ensembl" id="ENSPMAP00000000992.1"/>
    </source>
</evidence>
<evidence type="ECO:0000256" key="11">
    <source>
        <dbReference type="ARBA" id="ARBA00076755"/>
    </source>
</evidence>
<name>S4R712_PETMA</name>
<dbReference type="AlphaFoldDB" id="S4R712"/>
<evidence type="ECO:0000256" key="8">
    <source>
        <dbReference type="ARBA" id="ARBA00023273"/>
    </source>
</evidence>
<accession>S4R712</accession>
<dbReference type="Gene3D" id="1.20.960.40">
    <property type="match status" value="1"/>
</dbReference>
<evidence type="ECO:0000256" key="3">
    <source>
        <dbReference type="ARBA" id="ARBA00004607"/>
    </source>
</evidence>
<evidence type="ECO:0000256" key="7">
    <source>
        <dbReference type="ARBA" id="ARBA00023212"/>
    </source>
</evidence>
<comment type="subcellular location">
    <subcellularLocation>
        <location evidence="1">Cytoplasm</location>
        <location evidence="1">Cytoskeleton</location>
        <location evidence="1">Cilium basal body</location>
    </subcellularLocation>
    <subcellularLocation>
        <location evidence="3">Cytoplasm</location>
        <location evidence="3">Cytoskeleton</location>
        <location evidence="3">Microtubule organizing center</location>
        <location evidence="3">Centrosome</location>
        <location evidence="3">Centriolar satellite</location>
    </subcellularLocation>
    <subcellularLocation>
        <location evidence="2">Cytoplasmic granule</location>
    </subcellularLocation>
</comment>
<evidence type="ECO:0000256" key="6">
    <source>
        <dbReference type="ARBA" id="ARBA00022794"/>
    </source>
</evidence>
<dbReference type="STRING" id="7757.ENSPMAP00000000992"/>
<organism evidence="15">
    <name type="scientific">Petromyzon marinus</name>
    <name type="common">Sea lamprey</name>
    <dbReference type="NCBI Taxonomy" id="7757"/>
    <lineage>
        <taxon>Eukaryota</taxon>
        <taxon>Metazoa</taxon>
        <taxon>Chordata</taxon>
        <taxon>Craniata</taxon>
        <taxon>Vertebrata</taxon>
        <taxon>Cyclostomata</taxon>
        <taxon>Hyperoartia</taxon>
        <taxon>Petromyzontiformes</taxon>
        <taxon>Petromyzontidae</taxon>
        <taxon>Petromyzon</taxon>
    </lineage>
</organism>
<reference evidence="15" key="1">
    <citation type="submission" date="2025-08" db="UniProtKB">
        <authorList>
            <consortium name="Ensembl"/>
        </authorList>
    </citation>
    <scope>IDENTIFICATION</scope>
</reference>
<dbReference type="Pfam" id="PF09398">
    <property type="entry name" value="FOP_dimer"/>
    <property type="match status" value="1"/>
</dbReference>
<keyword evidence="5" id="KW-0963">Cytoplasm</keyword>
<dbReference type="FunFam" id="1.20.960.40:FF:000002">
    <property type="entry name" value="LisH domain-containing protein FOPNL"/>
    <property type="match status" value="1"/>
</dbReference>
<dbReference type="GO" id="GO:0034451">
    <property type="term" value="C:centriolar satellite"/>
    <property type="evidence" value="ECO:0007669"/>
    <property type="project" value="UniProtKB-SubCell"/>
</dbReference>
<comment type="similarity">
    <text evidence="4">Belongs to the CEP43 family.</text>
</comment>
<evidence type="ECO:0000256" key="4">
    <source>
        <dbReference type="ARBA" id="ARBA00005385"/>
    </source>
</evidence>
<feature type="region of interest" description="Disordered" evidence="13">
    <location>
        <begin position="121"/>
        <end position="146"/>
    </location>
</feature>
<keyword evidence="8" id="KW-0966">Cell projection</keyword>
<reference evidence="15" key="2">
    <citation type="submission" date="2025-09" db="UniProtKB">
        <authorList>
            <consortium name="Ensembl"/>
        </authorList>
    </citation>
    <scope>IDENTIFICATION</scope>
</reference>
<dbReference type="GO" id="GO:0060271">
    <property type="term" value="P:cilium assembly"/>
    <property type="evidence" value="ECO:0007669"/>
    <property type="project" value="TreeGrafter"/>
</dbReference>
<keyword evidence="7" id="KW-0206">Cytoskeleton</keyword>
<dbReference type="InterPro" id="IPR018993">
    <property type="entry name" value="FOP_dimerisation-dom_N"/>
</dbReference>
<dbReference type="PANTHER" id="PTHR15431">
    <property type="entry name" value="FGFR1 ONCOGENE PARTNER/LISH DOMAIN-CONTAINING PROTEIN"/>
    <property type="match status" value="1"/>
</dbReference>
<evidence type="ECO:0000256" key="5">
    <source>
        <dbReference type="ARBA" id="ARBA00022490"/>
    </source>
</evidence>
<evidence type="ECO:0000256" key="9">
    <source>
        <dbReference type="ARBA" id="ARBA00055043"/>
    </source>
</evidence>
<evidence type="ECO:0000256" key="12">
    <source>
        <dbReference type="ARBA" id="ARBA00081996"/>
    </source>
</evidence>
<dbReference type="GO" id="GO:0034453">
    <property type="term" value="P:microtubule anchoring"/>
    <property type="evidence" value="ECO:0007669"/>
    <property type="project" value="InterPro"/>
</dbReference>
<dbReference type="HOGENOM" id="CLU_1574364_0_0_1"/>
<feature type="domain" description="FGFR1 oncogene partner (FOP) N-terminal dimerisation" evidence="14">
    <location>
        <begin position="41"/>
        <end position="111"/>
    </location>
</feature>
<dbReference type="InterPro" id="IPR006594">
    <property type="entry name" value="LisH"/>
</dbReference>
<evidence type="ECO:0000256" key="1">
    <source>
        <dbReference type="ARBA" id="ARBA00004120"/>
    </source>
</evidence>
<dbReference type="PANTHER" id="PTHR15431:SF19">
    <property type="entry name" value="CENTROSOMAL PROTEIN 20-RELATED"/>
    <property type="match status" value="1"/>
</dbReference>
<dbReference type="GeneTree" id="ENSGT00390000007773"/>